<dbReference type="InterPro" id="IPR045459">
    <property type="entry name" value="DUF5908"/>
</dbReference>
<organism evidence="1 2">
    <name type="scientific">Rhodocytophaga rosea</name>
    <dbReference type="NCBI Taxonomy" id="2704465"/>
    <lineage>
        <taxon>Bacteria</taxon>
        <taxon>Pseudomonadati</taxon>
        <taxon>Bacteroidota</taxon>
        <taxon>Cytophagia</taxon>
        <taxon>Cytophagales</taxon>
        <taxon>Rhodocytophagaceae</taxon>
        <taxon>Rhodocytophaga</taxon>
    </lineage>
</organism>
<dbReference type="Proteomes" id="UP000480178">
    <property type="component" value="Chromosome"/>
</dbReference>
<protein>
    <submittedName>
        <fullName evidence="1">Uncharacterized protein</fullName>
    </submittedName>
</protein>
<reference evidence="1 2" key="1">
    <citation type="submission" date="2020-01" db="EMBL/GenBank/DDBJ databases">
        <authorList>
            <person name="Kim M.K."/>
        </authorList>
    </citation>
    <scope>NUCLEOTIDE SEQUENCE [LARGE SCALE GENOMIC DNA]</scope>
    <source>
        <strain evidence="1 2">172606-1</strain>
    </source>
</reference>
<keyword evidence="2" id="KW-1185">Reference proteome</keyword>
<dbReference type="EMBL" id="CP048222">
    <property type="protein sequence ID" value="QHT66026.1"/>
    <property type="molecule type" value="Genomic_DNA"/>
</dbReference>
<evidence type="ECO:0000313" key="2">
    <source>
        <dbReference type="Proteomes" id="UP000480178"/>
    </source>
</evidence>
<dbReference type="RefSeq" id="WP_162442099.1">
    <property type="nucleotide sequence ID" value="NZ_CP048222.1"/>
</dbReference>
<name>A0A6C0GDI5_9BACT</name>
<dbReference type="AlphaFoldDB" id="A0A6C0GDI5"/>
<accession>A0A6C0GDI5</accession>
<sequence>MPIEIKELVVRIIVQDKSHPQIHDPNRMPAISVREIVEECVEKVMEKLEAKLER</sequence>
<gene>
    <name evidence="1" type="ORF">GXP67_04730</name>
</gene>
<evidence type="ECO:0000313" key="1">
    <source>
        <dbReference type="EMBL" id="QHT66026.1"/>
    </source>
</evidence>
<dbReference type="KEGG" id="rhoz:GXP67_04730"/>
<dbReference type="Pfam" id="PF19265">
    <property type="entry name" value="DUF5908"/>
    <property type="match status" value="1"/>
</dbReference>
<proteinExistence type="predicted"/>